<evidence type="ECO:0000313" key="2">
    <source>
        <dbReference type="EMBL" id="NKI90948.1"/>
    </source>
</evidence>
<organism evidence="2 3">
    <name type="scientific">Hymenobacter artigasi</name>
    <dbReference type="NCBI Taxonomy" id="2719616"/>
    <lineage>
        <taxon>Bacteria</taxon>
        <taxon>Pseudomonadati</taxon>
        <taxon>Bacteroidota</taxon>
        <taxon>Cytophagia</taxon>
        <taxon>Cytophagales</taxon>
        <taxon>Hymenobacteraceae</taxon>
        <taxon>Hymenobacter</taxon>
    </lineage>
</organism>
<dbReference type="EMBL" id="JAAVTK010000012">
    <property type="protein sequence ID" value="NKI90948.1"/>
    <property type="molecule type" value="Genomic_DNA"/>
</dbReference>
<keyword evidence="1" id="KW-0732">Signal</keyword>
<accession>A0ABX1HL11</accession>
<evidence type="ECO:0000256" key="1">
    <source>
        <dbReference type="SAM" id="SignalP"/>
    </source>
</evidence>
<comment type="caution">
    <text evidence="2">The sequence shown here is derived from an EMBL/GenBank/DDBJ whole genome shotgun (WGS) entry which is preliminary data.</text>
</comment>
<keyword evidence="3" id="KW-1185">Reference proteome</keyword>
<dbReference type="Proteomes" id="UP000717634">
    <property type="component" value="Unassembled WGS sequence"/>
</dbReference>
<sequence>MKFFVALLWALPFFAAGQVLPPAAPNPAPPVVAADSSAGWELRLDYEARTSYLGREYGSHAYSLNPQVSYSAANGLYGRLEGLYFSPVRPGYVYTSLELGYAGEFTDNWSYSLSGSRTFYAGRITKKDSVLRNNLEAYTQYALGPVALGLDYNFLFDHFQAHTLGLNLSVPLEKGHWLGFDKVSFTPAAELDWGSSLALLRFGTLATPLDQNFAKIDQPSLRLVPLAYEFSFPLEVQRGPLALNLAGHLLAPLRVRGETQAPPAFGYLSAALILRLPAK</sequence>
<feature type="chain" id="PRO_5046482569" evidence="1">
    <location>
        <begin position="16"/>
        <end position="279"/>
    </location>
</feature>
<feature type="signal peptide" evidence="1">
    <location>
        <begin position="1"/>
        <end position="15"/>
    </location>
</feature>
<evidence type="ECO:0000313" key="3">
    <source>
        <dbReference type="Proteomes" id="UP000717634"/>
    </source>
</evidence>
<dbReference type="RefSeq" id="WP_168674531.1">
    <property type="nucleotide sequence ID" value="NZ_JAAVTK010000012.1"/>
</dbReference>
<protein>
    <submittedName>
        <fullName evidence="2">Uncharacterized protein</fullName>
    </submittedName>
</protein>
<gene>
    <name evidence="2" type="ORF">HBN54_003560</name>
</gene>
<reference evidence="2 3" key="1">
    <citation type="submission" date="2020-03" db="EMBL/GenBank/DDBJ databases">
        <title>Genomic Encyclopedia of Type Strains, Phase IV (KMG-V): Genome sequencing to study the core and pangenomes of soil and plant-associated prokaryotes.</title>
        <authorList>
            <person name="Whitman W."/>
        </authorList>
    </citation>
    <scope>NUCLEOTIDE SEQUENCE [LARGE SCALE GENOMIC DNA]</scope>
    <source>
        <strain evidence="2 3">1B</strain>
    </source>
</reference>
<proteinExistence type="predicted"/>
<name>A0ABX1HL11_9BACT</name>